<evidence type="ECO:0000313" key="8">
    <source>
        <dbReference type="Proteomes" id="UP000249754"/>
    </source>
</evidence>
<dbReference type="RefSeq" id="WP_111633074.1">
    <property type="nucleotide sequence ID" value="NZ_QLLR01000004.1"/>
</dbReference>
<sequence>MVGRINSMILLFLLLSCGSIYLFLFRGEFILLGLLFFVILSFYAKPVYNRELLKKFFISTSIVSSILVFNWIVTGFSLSIVEYPKYLIRVLIVNFALFVLYNNNKYFSYKNLEWIFKLVVVHALLNFIFGFFFRSLFISVGSQEGYQASSLLYIFFYMANINIAGFDIYRNQSFFWEPGVLSCILNLYLFILLLVRENVQKSSLLIFLVCFLIITTFSTTGLGLMVILFCVYFFKDKISLKKITVLILASLLLVPILIMNIREKMTGGGEVSYIVRYYDSFIALDIIRSHPIFGIGLSSEKYNAEQIKYPRFSQSELEEGKPSTNSILGVFTAFGIPLGLLILYGLYKQILIPKWRKFLFLVFVIFLASEPLILSAFFIMFICSLFYYQENKGIGYVSQESLNLNS</sequence>
<protein>
    <recommendedName>
        <fullName evidence="6">O-antigen ligase-related domain-containing protein</fullName>
    </recommendedName>
</protein>
<feature type="transmembrane region" description="Helical" evidence="5">
    <location>
        <begin position="56"/>
        <end position="80"/>
    </location>
</feature>
<proteinExistence type="predicted"/>
<dbReference type="Pfam" id="PF04932">
    <property type="entry name" value="Wzy_C"/>
    <property type="match status" value="1"/>
</dbReference>
<dbReference type="OrthoDB" id="834927at2"/>
<reference evidence="7 8" key="1">
    <citation type="submission" date="2018-06" db="EMBL/GenBank/DDBJ databases">
        <title>Genomic Encyclopedia of Archaeal and Bacterial Type Strains, Phase II (KMG-II): from individual species to whole genera.</title>
        <authorList>
            <person name="Goeker M."/>
        </authorList>
    </citation>
    <scope>NUCLEOTIDE SEQUENCE [LARGE SCALE GENOMIC DNA]</scope>
    <source>
        <strain evidence="7 8">DSM 14825</strain>
    </source>
</reference>
<feature type="transmembrane region" description="Helical" evidence="5">
    <location>
        <begin position="175"/>
        <end position="194"/>
    </location>
</feature>
<keyword evidence="2 5" id="KW-0812">Transmembrane</keyword>
<evidence type="ECO:0000256" key="5">
    <source>
        <dbReference type="SAM" id="Phobius"/>
    </source>
</evidence>
<gene>
    <name evidence="7" type="ORF">LY11_01509</name>
</gene>
<comment type="caution">
    <text evidence="7">The sequence shown here is derived from an EMBL/GenBank/DDBJ whole genome shotgun (WGS) entry which is preliminary data.</text>
</comment>
<dbReference type="PROSITE" id="PS51257">
    <property type="entry name" value="PROKAR_LIPOPROTEIN"/>
    <property type="match status" value="1"/>
</dbReference>
<feature type="transmembrane region" description="Helical" evidence="5">
    <location>
        <begin position="86"/>
        <end position="102"/>
    </location>
</feature>
<dbReference type="EMBL" id="QLLR01000004">
    <property type="protein sequence ID" value="RAJ33460.1"/>
    <property type="molecule type" value="Genomic_DNA"/>
</dbReference>
<evidence type="ECO:0000256" key="1">
    <source>
        <dbReference type="ARBA" id="ARBA00004141"/>
    </source>
</evidence>
<dbReference type="GO" id="GO:0016020">
    <property type="term" value="C:membrane"/>
    <property type="evidence" value="ECO:0007669"/>
    <property type="project" value="UniProtKB-SubCell"/>
</dbReference>
<comment type="subcellular location">
    <subcellularLocation>
        <location evidence="1">Membrane</location>
        <topology evidence="1">Multi-pass membrane protein</topology>
    </subcellularLocation>
</comment>
<organism evidence="7 8">
    <name type="scientific">Pedobacter cryoconitis</name>
    <dbReference type="NCBI Taxonomy" id="188932"/>
    <lineage>
        <taxon>Bacteria</taxon>
        <taxon>Pseudomonadati</taxon>
        <taxon>Bacteroidota</taxon>
        <taxon>Sphingobacteriia</taxon>
        <taxon>Sphingobacteriales</taxon>
        <taxon>Sphingobacteriaceae</taxon>
        <taxon>Pedobacter</taxon>
    </lineage>
</organism>
<feature type="transmembrane region" description="Helical" evidence="5">
    <location>
        <begin position="358"/>
        <end position="388"/>
    </location>
</feature>
<evidence type="ECO:0000256" key="2">
    <source>
        <dbReference type="ARBA" id="ARBA00022692"/>
    </source>
</evidence>
<accession>A0A327SVV0</accession>
<feature type="transmembrane region" description="Helical" evidence="5">
    <location>
        <begin position="327"/>
        <end position="346"/>
    </location>
</feature>
<keyword evidence="3 5" id="KW-1133">Transmembrane helix</keyword>
<evidence type="ECO:0000313" key="7">
    <source>
        <dbReference type="EMBL" id="RAJ33460.1"/>
    </source>
</evidence>
<dbReference type="InterPro" id="IPR007016">
    <property type="entry name" value="O-antigen_ligase-rel_domated"/>
</dbReference>
<evidence type="ECO:0000256" key="3">
    <source>
        <dbReference type="ARBA" id="ARBA00022989"/>
    </source>
</evidence>
<keyword evidence="4 5" id="KW-0472">Membrane</keyword>
<feature type="domain" description="O-antigen ligase-related" evidence="6">
    <location>
        <begin position="205"/>
        <end position="342"/>
    </location>
</feature>
<evidence type="ECO:0000256" key="4">
    <source>
        <dbReference type="ARBA" id="ARBA00023136"/>
    </source>
</evidence>
<feature type="transmembrane region" description="Helical" evidence="5">
    <location>
        <begin position="243"/>
        <end position="261"/>
    </location>
</feature>
<feature type="transmembrane region" description="Helical" evidence="5">
    <location>
        <begin position="29"/>
        <end position="44"/>
    </location>
</feature>
<feature type="transmembrane region" description="Helical" evidence="5">
    <location>
        <begin position="145"/>
        <end position="163"/>
    </location>
</feature>
<evidence type="ECO:0000259" key="6">
    <source>
        <dbReference type="Pfam" id="PF04932"/>
    </source>
</evidence>
<feature type="transmembrane region" description="Helical" evidence="5">
    <location>
        <begin position="7"/>
        <end position="23"/>
    </location>
</feature>
<feature type="transmembrane region" description="Helical" evidence="5">
    <location>
        <begin position="114"/>
        <end position="133"/>
    </location>
</feature>
<dbReference type="AlphaFoldDB" id="A0A327SVV0"/>
<name>A0A327SVV0_9SPHI</name>
<feature type="transmembrane region" description="Helical" evidence="5">
    <location>
        <begin position="206"/>
        <end position="234"/>
    </location>
</feature>
<dbReference type="Proteomes" id="UP000249754">
    <property type="component" value="Unassembled WGS sequence"/>
</dbReference>